<evidence type="ECO:0000256" key="5">
    <source>
        <dbReference type="ARBA" id="ARBA00023002"/>
    </source>
</evidence>
<dbReference type="GO" id="GO:0004497">
    <property type="term" value="F:monooxygenase activity"/>
    <property type="evidence" value="ECO:0007669"/>
    <property type="project" value="UniProtKB-KW"/>
</dbReference>
<dbReference type="InterPro" id="IPR017972">
    <property type="entry name" value="Cyt_P450_CS"/>
</dbReference>
<keyword evidence="12" id="KW-1185">Reference proteome</keyword>
<dbReference type="Gene3D" id="1.10.630.10">
    <property type="entry name" value="Cytochrome P450"/>
    <property type="match status" value="1"/>
</dbReference>
<dbReference type="InParanoid" id="S8DSU2"/>
<keyword evidence="7 9" id="KW-0503">Monooxygenase</keyword>
<keyword evidence="3 8" id="KW-0349">Heme</keyword>
<name>S8DSU2_FOMSC</name>
<evidence type="ECO:0000313" key="12">
    <source>
        <dbReference type="Proteomes" id="UP000015241"/>
    </source>
</evidence>
<dbReference type="Pfam" id="PF00067">
    <property type="entry name" value="p450"/>
    <property type="match status" value="1"/>
</dbReference>
<dbReference type="HOGENOM" id="CLU_001570_27_0_1"/>
<comment type="cofactor">
    <cofactor evidence="1 8">
        <name>heme</name>
        <dbReference type="ChEBI" id="CHEBI:30413"/>
    </cofactor>
</comment>
<dbReference type="PANTHER" id="PTHR24287:SF1">
    <property type="entry name" value="P450, PUTATIVE (EUROFUNG)-RELATED"/>
    <property type="match status" value="1"/>
</dbReference>
<dbReference type="PRINTS" id="PR00385">
    <property type="entry name" value="P450"/>
</dbReference>
<keyword evidence="10" id="KW-1133">Transmembrane helix</keyword>
<dbReference type="PRINTS" id="PR00463">
    <property type="entry name" value="EP450I"/>
</dbReference>
<dbReference type="GO" id="GO:0005506">
    <property type="term" value="F:iron ion binding"/>
    <property type="evidence" value="ECO:0007669"/>
    <property type="project" value="InterPro"/>
</dbReference>
<evidence type="ECO:0000313" key="11">
    <source>
        <dbReference type="EMBL" id="EPS96311.1"/>
    </source>
</evidence>
<dbReference type="eggNOG" id="KOG0157">
    <property type="taxonomic scope" value="Eukaryota"/>
</dbReference>
<dbReference type="AlphaFoldDB" id="S8DSU2"/>
<dbReference type="STRING" id="743788.S8DSU2"/>
<dbReference type="SUPFAM" id="SSF48264">
    <property type="entry name" value="Cytochrome P450"/>
    <property type="match status" value="1"/>
</dbReference>
<evidence type="ECO:0000256" key="10">
    <source>
        <dbReference type="SAM" id="Phobius"/>
    </source>
</evidence>
<comment type="similarity">
    <text evidence="2 9">Belongs to the cytochrome P450 family.</text>
</comment>
<keyword evidence="10" id="KW-0472">Membrane</keyword>
<accession>S8DSU2</accession>
<gene>
    <name evidence="11" type="ORF">FOMPIDRAFT_1053350</name>
</gene>
<keyword evidence="6 8" id="KW-0408">Iron</keyword>
<proteinExistence type="inferred from homology"/>
<feature type="transmembrane region" description="Helical" evidence="10">
    <location>
        <begin position="15"/>
        <end position="33"/>
    </location>
</feature>
<dbReference type="OrthoDB" id="1470350at2759"/>
<evidence type="ECO:0000256" key="3">
    <source>
        <dbReference type="ARBA" id="ARBA00022617"/>
    </source>
</evidence>
<dbReference type="PROSITE" id="PS00086">
    <property type="entry name" value="CYTOCHROME_P450"/>
    <property type="match status" value="1"/>
</dbReference>
<dbReference type="Proteomes" id="UP000015241">
    <property type="component" value="Unassembled WGS sequence"/>
</dbReference>
<dbReference type="EMBL" id="KE504190">
    <property type="protein sequence ID" value="EPS96311.1"/>
    <property type="molecule type" value="Genomic_DNA"/>
</dbReference>
<dbReference type="InterPro" id="IPR002401">
    <property type="entry name" value="Cyt_P450_E_grp-I"/>
</dbReference>
<evidence type="ECO:0000256" key="7">
    <source>
        <dbReference type="ARBA" id="ARBA00023033"/>
    </source>
</evidence>
<keyword evidence="5 9" id="KW-0560">Oxidoreductase</keyword>
<feature type="binding site" description="axial binding residue" evidence="8">
    <location>
        <position position="515"/>
    </location>
    <ligand>
        <name>heme</name>
        <dbReference type="ChEBI" id="CHEBI:30413"/>
    </ligand>
    <ligandPart>
        <name>Fe</name>
        <dbReference type="ChEBI" id="CHEBI:18248"/>
    </ligandPart>
</feature>
<keyword evidence="4 8" id="KW-0479">Metal-binding</keyword>
<evidence type="ECO:0000256" key="4">
    <source>
        <dbReference type="ARBA" id="ARBA00022723"/>
    </source>
</evidence>
<dbReference type="GO" id="GO:0020037">
    <property type="term" value="F:heme binding"/>
    <property type="evidence" value="ECO:0007669"/>
    <property type="project" value="InterPro"/>
</dbReference>
<feature type="transmembrane region" description="Helical" evidence="10">
    <location>
        <begin position="39"/>
        <end position="57"/>
    </location>
</feature>
<reference evidence="11 12" key="1">
    <citation type="journal article" date="2012" name="Science">
        <title>The Paleozoic origin of enzymatic lignin decomposition reconstructed from 31 fungal genomes.</title>
        <authorList>
            <person name="Floudas D."/>
            <person name="Binder M."/>
            <person name="Riley R."/>
            <person name="Barry K."/>
            <person name="Blanchette R.A."/>
            <person name="Henrissat B."/>
            <person name="Martinez A.T."/>
            <person name="Otillar R."/>
            <person name="Spatafora J.W."/>
            <person name="Yadav J.S."/>
            <person name="Aerts A."/>
            <person name="Benoit I."/>
            <person name="Boyd A."/>
            <person name="Carlson A."/>
            <person name="Copeland A."/>
            <person name="Coutinho P.M."/>
            <person name="de Vries R.P."/>
            <person name="Ferreira P."/>
            <person name="Findley K."/>
            <person name="Foster B."/>
            <person name="Gaskell J."/>
            <person name="Glotzer D."/>
            <person name="Gorecki P."/>
            <person name="Heitman J."/>
            <person name="Hesse C."/>
            <person name="Hori C."/>
            <person name="Igarashi K."/>
            <person name="Jurgens J.A."/>
            <person name="Kallen N."/>
            <person name="Kersten P."/>
            <person name="Kohler A."/>
            <person name="Kuees U."/>
            <person name="Kumar T.K.A."/>
            <person name="Kuo A."/>
            <person name="LaButti K."/>
            <person name="Larrondo L.F."/>
            <person name="Lindquist E."/>
            <person name="Ling A."/>
            <person name="Lombard V."/>
            <person name="Lucas S."/>
            <person name="Lundell T."/>
            <person name="Martin R."/>
            <person name="McLaughlin D.J."/>
            <person name="Morgenstern I."/>
            <person name="Morin E."/>
            <person name="Murat C."/>
            <person name="Nagy L.G."/>
            <person name="Nolan M."/>
            <person name="Ohm R.A."/>
            <person name="Patyshakuliyeva A."/>
            <person name="Rokas A."/>
            <person name="Ruiz-Duenas F.J."/>
            <person name="Sabat G."/>
            <person name="Salamov A."/>
            <person name="Samejima M."/>
            <person name="Schmutz J."/>
            <person name="Slot J.C."/>
            <person name="St John F."/>
            <person name="Stenlid J."/>
            <person name="Sun H."/>
            <person name="Sun S."/>
            <person name="Syed K."/>
            <person name="Tsang A."/>
            <person name="Wiebenga A."/>
            <person name="Young D."/>
            <person name="Pisabarro A."/>
            <person name="Eastwood D.C."/>
            <person name="Martin F."/>
            <person name="Cullen D."/>
            <person name="Grigoriev I.V."/>
            <person name="Hibbett D.S."/>
        </authorList>
    </citation>
    <scope>NUCLEOTIDE SEQUENCE</scope>
    <source>
        <strain evidence="12">FP-58527</strain>
    </source>
</reference>
<evidence type="ECO:0000256" key="6">
    <source>
        <dbReference type="ARBA" id="ARBA00023004"/>
    </source>
</evidence>
<evidence type="ECO:0000256" key="2">
    <source>
        <dbReference type="ARBA" id="ARBA00010617"/>
    </source>
</evidence>
<protein>
    <recommendedName>
        <fullName evidence="13">Cytochrome P450</fullName>
    </recommendedName>
</protein>
<dbReference type="InterPro" id="IPR001128">
    <property type="entry name" value="Cyt_P450"/>
</dbReference>
<dbReference type="InterPro" id="IPR036396">
    <property type="entry name" value="Cyt_P450_sf"/>
</dbReference>
<organism evidence="11 12">
    <name type="scientific">Fomitopsis schrenkii</name>
    <name type="common">Brown rot fungus</name>
    <dbReference type="NCBI Taxonomy" id="2126942"/>
    <lineage>
        <taxon>Eukaryota</taxon>
        <taxon>Fungi</taxon>
        <taxon>Dikarya</taxon>
        <taxon>Basidiomycota</taxon>
        <taxon>Agaricomycotina</taxon>
        <taxon>Agaricomycetes</taxon>
        <taxon>Polyporales</taxon>
        <taxon>Fomitopsis</taxon>
    </lineage>
</organism>
<evidence type="ECO:0008006" key="13">
    <source>
        <dbReference type="Google" id="ProtNLM"/>
    </source>
</evidence>
<dbReference type="GO" id="GO:0016705">
    <property type="term" value="F:oxidoreductase activity, acting on paired donors, with incorporation or reduction of molecular oxygen"/>
    <property type="evidence" value="ECO:0007669"/>
    <property type="project" value="InterPro"/>
</dbReference>
<keyword evidence="10" id="KW-0812">Transmembrane</keyword>
<sequence length="591" mass="68029">MHPDSFYRLRLLKDFIRIIVVPSTTLFVLTRIAEVRLGLWTVPAYFALIFTWAYARLQLADGMQQRDARRMGARPITRVRGKWPGNADIYLQLLKAYTTTYVGSFYLTLFEEYQTTTLNLRLLWQDFIITMDEKHMHFILATGYDHFWRGVRQKERMEAFLGAGIFNRDDQDWKAHRALARPFFSRDRVTDFELFERYADRTLSLLSGLCERGEPIEVQDMYSRFTLDAASEFLFGKNIDSLSGRLPQPGSTEMSAKGSATADAFGSFAKAFEEAQELIMLRVRRGYFWPVYELSKGDPHRKHMAVIEKWLEPLVKDALKNKSDMQKAGFKNPLDQSVFLQYLADNTEDPKIMQDQLLNILLASRDTTSALLTFVTYFLAMHPDVAKRLRAEVLEQCGIDKAPSFEDIKNMKYMRAVINETLRILPPVATNSRESRPHPSIFPKSDGTFPEPADPLYMPPLTPIAYFPILMQRNPALWGPDADAFDPERWLDKRASRFIANPLMFAPFSAGPRICIGQNYALNEASFFLTRLMQRFDTFTLAPEAQPAGSLPPPEWKQGKGRETYERLWPNSALTSFVKGGLWVRFSRAES</sequence>
<evidence type="ECO:0000256" key="1">
    <source>
        <dbReference type="ARBA" id="ARBA00001971"/>
    </source>
</evidence>
<evidence type="ECO:0000256" key="9">
    <source>
        <dbReference type="RuleBase" id="RU000461"/>
    </source>
</evidence>
<evidence type="ECO:0000256" key="8">
    <source>
        <dbReference type="PIRSR" id="PIRSR602401-1"/>
    </source>
</evidence>
<dbReference type="PANTHER" id="PTHR24287">
    <property type="entry name" value="P450, PUTATIVE (EUROFUNG)-RELATED"/>
    <property type="match status" value="1"/>
</dbReference>
<dbReference type="InterPro" id="IPR047146">
    <property type="entry name" value="Cyt_P450_E_CYP52_fungi"/>
</dbReference>